<dbReference type="AlphaFoldDB" id="A0A2M3ZSN0"/>
<dbReference type="EMBL" id="GGFM01010823">
    <property type="protein sequence ID" value="MBW31574.1"/>
    <property type="molecule type" value="Transcribed_RNA"/>
</dbReference>
<evidence type="ECO:0000256" key="1">
    <source>
        <dbReference type="SAM" id="SignalP"/>
    </source>
</evidence>
<proteinExistence type="predicted"/>
<feature type="signal peptide" evidence="1">
    <location>
        <begin position="1"/>
        <end position="17"/>
    </location>
</feature>
<reference evidence="2" key="1">
    <citation type="submission" date="2018-01" db="EMBL/GenBank/DDBJ databases">
        <title>An insight into the sialome of Amazonian anophelines.</title>
        <authorList>
            <person name="Ribeiro J.M."/>
            <person name="Scarpassa V."/>
            <person name="Calvo E."/>
        </authorList>
    </citation>
    <scope>NUCLEOTIDE SEQUENCE</scope>
    <source>
        <tissue evidence="2">Salivary glands</tissue>
    </source>
</reference>
<name>A0A2M3ZSN0_9DIPT</name>
<sequence length="78" mass="8711">MSRVLFVLMCVLCSLQGNRTNARTSIPGTCLSCCSLGQPNNVRTPGGNVRFWKRKIAGKPTRFSFLLSRAHNAKRDRD</sequence>
<keyword evidence="1" id="KW-0732">Signal</keyword>
<organism evidence="2">
    <name type="scientific">Anopheles braziliensis</name>
    <dbReference type="NCBI Taxonomy" id="58242"/>
    <lineage>
        <taxon>Eukaryota</taxon>
        <taxon>Metazoa</taxon>
        <taxon>Ecdysozoa</taxon>
        <taxon>Arthropoda</taxon>
        <taxon>Hexapoda</taxon>
        <taxon>Insecta</taxon>
        <taxon>Pterygota</taxon>
        <taxon>Neoptera</taxon>
        <taxon>Endopterygota</taxon>
        <taxon>Diptera</taxon>
        <taxon>Nematocera</taxon>
        <taxon>Culicoidea</taxon>
        <taxon>Culicidae</taxon>
        <taxon>Anophelinae</taxon>
        <taxon>Anopheles</taxon>
    </lineage>
</organism>
<accession>A0A2M3ZSN0</accession>
<protein>
    <submittedName>
        <fullName evidence="2">Putative secreted peptide</fullName>
    </submittedName>
</protein>
<feature type="chain" id="PRO_5014915006" evidence="1">
    <location>
        <begin position="18"/>
        <end position="78"/>
    </location>
</feature>
<evidence type="ECO:0000313" key="2">
    <source>
        <dbReference type="EMBL" id="MBW31574.1"/>
    </source>
</evidence>